<reference evidence="3 4" key="1">
    <citation type="journal article" date="2018" name="Gigascience">
        <title>Genomes of trombidid mites reveal novel predicted allergens and laterally-transferred genes associated with secondary metabolism.</title>
        <authorList>
            <person name="Dong X."/>
            <person name="Chaisiri K."/>
            <person name="Xia D."/>
            <person name="Armstrong S.D."/>
            <person name="Fang Y."/>
            <person name="Donnelly M.J."/>
            <person name="Kadowaki T."/>
            <person name="McGarry J.W."/>
            <person name="Darby A.C."/>
            <person name="Makepeace B.L."/>
        </authorList>
    </citation>
    <scope>NUCLEOTIDE SEQUENCE [LARGE SCALE GENOMIC DNA]</scope>
    <source>
        <strain evidence="3">UoL-UT</strain>
    </source>
</reference>
<keyword evidence="1" id="KW-0812">Transmembrane</keyword>
<protein>
    <submittedName>
        <fullName evidence="3">Anoctamin-1-like protein</fullName>
    </submittedName>
</protein>
<keyword evidence="1" id="KW-1133">Transmembrane helix</keyword>
<evidence type="ECO:0000313" key="4">
    <source>
        <dbReference type="Proteomes" id="UP000288716"/>
    </source>
</evidence>
<dbReference type="EMBL" id="NCKV01003041">
    <property type="protein sequence ID" value="RWS26122.1"/>
    <property type="molecule type" value="Genomic_DNA"/>
</dbReference>
<comment type="caution">
    <text evidence="3">The sequence shown here is derived from an EMBL/GenBank/DDBJ whole genome shotgun (WGS) entry which is preliminary data.</text>
</comment>
<feature type="non-terminal residue" evidence="3">
    <location>
        <position position="1"/>
    </location>
</feature>
<evidence type="ECO:0000313" key="3">
    <source>
        <dbReference type="EMBL" id="RWS26122.1"/>
    </source>
</evidence>
<feature type="transmembrane region" description="Helical" evidence="1">
    <location>
        <begin position="25"/>
        <end position="50"/>
    </location>
</feature>
<dbReference type="AlphaFoldDB" id="A0A443SF45"/>
<dbReference type="VEuPathDB" id="VectorBase:LDEU005918"/>
<evidence type="ECO:0000259" key="2">
    <source>
        <dbReference type="Pfam" id="PF04547"/>
    </source>
</evidence>
<feature type="non-terminal residue" evidence="3">
    <location>
        <position position="85"/>
    </location>
</feature>
<keyword evidence="4" id="KW-1185">Reference proteome</keyword>
<organism evidence="3 4">
    <name type="scientific">Leptotrombidium deliense</name>
    <dbReference type="NCBI Taxonomy" id="299467"/>
    <lineage>
        <taxon>Eukaryota</taxon>
        <taxon>Metazoa</taxon>
        <taxon>Ecdysozoa</taxon>
        <taxon>Arthropoda</taxon>
        <taxon>Chelicerata</taxon>
        <taxon>Arachnida</taxon>
        <taxon>Acari</taxon>
        <taxon>Acariformes</taxon>
        <taxon>Trombidiformes</taxon>
        <taxon>Prostigmata</taxon>
        <taxon>Anystina</taxon>
        <taxon>Parasitengona</taxon>
        <taxon>Trombiculoidea</taxon>
        <taxon>Trombiculidae</taxon>
        <taxon>Leptotrombidium</taxon>
    </lineage>
</organism>
<sequence>YQGQRWPPNAGENKYKATQDYWEDLAIKLAFIVVFENVIATTTMILRWAIPDVPRALRQQMRQHAYLTNELIMQHEVTRANDHSL</sequence>
<name>A0A443SF45_9ACAR</name>
<feature type="domain" description="Anoctamin transmembrane" evidence="2">
    <location>
        <begin position="16"/>
        <end position="64"/>
    </location>
</feature>
<dbReference type="OrthoDB" id="6431562at2759"/>
<gene>
    <name evidence="3" type="ORF">B4U80_04085</name>
</gene>
<dbReference type="Pfam" id="PF04547">
    <property type="entry name" value="Anoctamin"/>
    <property type="match status" value="1"/>
</dbReference>
<evidence type="ECO:0000256" key="1">
    <source>
        <dbReference type="SAM" id="Phobius"/>
    </source>
</evidence>
<dbReference type="Proteomes" id="UP000288716">
    <property type="component" value="Unassembled WGS sequence"/>
</dbReference>
<keyword evidence="1" id="KW-0472">Membrane</keyword>
<accession>A0A443SF45</accession>
<dbReference type="InterPro" id="IPR049452">
    <property type="entry name" value="Anoctamin_TM"/>
</dbReference>
<proteinExistence type="predicted"/>